<reference evidence="6" key="1">
    <citation type="journal article" date="2013" name="Nat. Biotechnol.">
        <title>Chinese hamster genome sequenced from sorted chromosomes.</title>
        <authorList>
            <person name="Brinkrolf K."/>
            <person name="Rupp O."/>
            <person name="Laux H."/>
            <person name="Kollin F."/>
            <person name="Ernst W."/>
            <person name="Linke B."/>
            <person name="Kofler R."/>
            <person name="Romand S."/>
            <person name="Hesse F."/>
            <person name="Budach W.E."/>
            <person name="Galosy S."/>
            <person name="Muller D."/>
            <person name="Noll T."/>
            <person name="Wienberg J."/>
            <person name="Jostock T."/>
            <person name="Leonard M."/>
            <person name="Grillari J."/>
            <person name="Tauch A."/>
            <person name="Goesmann A."/>
            <person name="Helk B."/>
            <person name="Mott J.E."/>
            <person name="Puhler A."/>
            <person name="Borth N."/>
        </authorList>
    </citation>
    <scope>NUCLEOTIDE SEQUENCE [LARGE SCALE GENOMIC DNA]</scope>
    <source>
        <strain evidence="6">17A/GY</strain>
    </source>
</reference>
<evidence type="ECO:0000256" key="2">
    <source>
        <dbReference type="SAM" id="MobiDB-lite"/>
    </source>
</evidence>
<protein>
    <submittedName>
        <fullName evidence="5">Protein CTLA-2-beta-like protein</fullName>
        <ecNumber evidence="5">3.4.22.43</ecNumber>
    </submittedName>
</protein>
<dbReference type="SUPFAM" id="SSF54001">
    <property type="entry name" value="Cysteine proteinases"/>
    <property type="match status" value="2"/>
</dbReference>
<dbReference type="AlphaFoldDB" id="A0A061I9M2"/>
<dbReference type="Gene3D" id="1.10.287.2250">
    <property type="match status" value="2"/>
</dbReference>
<feature type="region of interest" description="Disordered" evidence="2">
    <location>
        <begin position="286"/>
        <end position="313"/>
    </location>
</feature>
<evidence type="ECO:0000256" key="1">
    <source>
        <dbReference type="ARBA" id="ARBA00061596"/>
    </source>
</evidence>
<sequence>MTPAVFLAILCLAVTSAAESSEPILDAEHEDQPIKNEQDREGYRRQIWEEFMKKVELYYKKNAQKNDSLNTEMEDIDDFENDQNTDSFNIEMEDFNDLTDAEFKNLMDKILFPMFGEEEKDQPAGDDDPKLEDLSRSDDIANYAEQRTFHQSSEFQTSRILYDTAFAWGLVLKTSLVLSYCLRMASAALSPDPSLDAEWEEWKMKFEKTYSPDEERYRRSVWEEEKKKVEKHNAEYEQGKTSFFMGLNEFSDMTFEEFRKMCCGNVVWTEEELDCDIHKYKDLRKDNVTPERDQEPSTSRCDQHDGGKAGQGQDSWSSAQCLSVYLCICFDPLLDTLSPMSIRIVNKLITVDGWFSCLIQSYSFRMASVAPSRDPSLDAEWQEWKMKFGKSYSQNEEGHRRALWEEKKKKIEKHNVEYEQGKTSYSLSLNQFSDLTDEEFRENCCGLVEIPEDSPKSENVEENS</sequence>
<evidence type="ECO:0000313" key="5">
    <source>
        <dbReference type="EMBL" id="ERE79331.1"/>
    </source>
</evidence>
<gene>
    <name evidence="5" type="ORF">H671_3g9692</name>
</gene>
<dbReference type="SMART" id="SM00848">
    <property type="entry name" value="Inhibitor_I29"/>
    <property type="match status" value="2"/>
</dbReference>
<proteinExistence type="predicted"/>
<feature type="domain" description="Cathepsin propeptide inhibitor" evidence="4">
    <location>
        <begin position="199"/>
        <end position="258"/>
    </location>
</feature>
<evidence type="ECO:0000313" key="6">
    <source>
        <dbReference type="Proteomes" id="UP000030759"/>
    </source>
</evidence>
<dbReference type="FunFam" id="1.10.287.2250:FF:000003">
    <property type="entry name" value="Cathepsin L"/>
    <property type="match status" value="2"/>
</dbReference>
<evidence type="ECO:0000256" key="3">
    <source>
        <dbReference type="SAM" id="SignalP"/>
    </source>
</evidence>
<organism evidence="5 6">
    <name type="scientific">Cricetulus griseus</name>
    <name type="common">Chinese hamster</name>
    <name type="synonym">Cricetulus barabensis griseus</name>
    <dbReference type="NCBI Taxonomy" id="10029"/>
    <lineage>
        <taxon>Eukaryota</taxon>
        <taxon>Metazoa</taxon>
        <taxon>Chordata</taxon>
        <taxon>Craniata</taxon>
        <taxon>Vertebrata</taxon>
        <taxon>Euteleostomi</taxon>
        <taxon>Mammalia</taxon>
        <taxon>Eutheria</taxon>
        <taxon>Euarchontoglires</taxon>
        <taxon>Glires</taxon>
        <taxon>Rodentia</taxon>
        <taxon>Myomorpha</taxon>
        <taxon>Muroidea</taxon>
        <taxon>Cricetidae</taxon>
        <taxon>Cricetinae</taxon>
        <taxon>Cricetulus</taxon>
    </lineage>
</organism>
<feature type="signal peptide" evidence="3">
    <location>
        <begin position="1"/>
        <end position="18"/>
    </location>
</feature>
<feature type="chain" id="PRO_5001600601" evidence="3">
    <location>
        <begin position="19"/>
        <end position="464"/>
    </location>
</feature>
<dbReference type="Proteomes" id="UP000030759">
    <property type="component" value="Unassembled WGS sequence"/>
</dbReference>
<comment type="similarity">
    <text evidence="1">To the propeptide regions of cysteine proteases.</text>
</comment>
<feature type="domain" description="Cathepsin propeptide inhibitor" evidence="4">
    <location>
        <begin position="381"/>
        <end position="440"/>
    </location>
</feature>
<keyword evidence="5" id="KW-0378">Hydrolase</keyword>
<dbReference type="EC" id="3.4.22.43" evidence="5"/>
<dbReference type="Pfam" id="PF08246">
    <property type="entry name" value="Inhibitor_I29"/>
    <property type="match status" value="2"/>
</dbReference>
<name>A0A061I9M2_CRIGR</name>
<feature type="compositionally biased region" description="Basic and acidic residues" evidence="2">
    <location>
        <begin position="286"/>
        <end position="307"/>
    </location>
</feature>
<dbReference type="InterPro" id="IPR038765">
    <property type="entry name" value="Papain-like_cys_pep_sf"/>
</dbReference>
<dbReference type="EMBL" id="KE672416">
    <property type="protein sequence ID" value="ERE79331.1"/>
    <property type="molecule type" value="Genomic_DNA"/>
</dbReference>
<evidence type="ECO:0000259" key="4">
    <source>
        <dbReference type="SMART" id="SM00848"/>
    </source>
</evidence>
<dbReference type="GO" id="GO:0016787">
    <property type="term" value="F:hydrolase activity"/>
    <property type="evidence" value="ECO:0007669"/>
    <property type="project" value="UniProtKB-KW"/>
</dbReference>
<dbReference type="InterPro" id="IPR013201">
    <property type="entry name" value="Prot_inhib_I29"/>
</dbReference>
<dbReference type="MEROPS" id="I29.008"/>
<keyword evidence="3" id="KW-0732">Signal</keyword>
<accession>A0A061I9M2</accession>